<evidence type="ECO:0000313" key="2">
    <source>
        <dbReference type="EMBL" id="EDO39798.1"/>
    </source>
</evidence>
<accession>A7S960</accession>
<dbReference type="eggNOG" id="ENOG502SAP9">
    <property type="taxonomic scope" value="Eukaryota"/>
</dbReference>
<keyword evidence="3" id="KW-1185">Reference proteome</keyword>
<feature type="region of interest" description="Disordered" evidence="1">
    <location>
        <begin position="491"/>
        <end position="520"/>
    </location>
</feature>
<evidence type="ECO:0000256" key="1">
    <source>
        <dbReference type="SAM" id="MobiDB-lite"/>
    </source>
</evidence>
<dbReference type="PhylomeDB" id="A7S960"/>
<proteinExistence type="predicted"/>
<organism evidence="2 3">
    <name type="scientific">Nematostella vectensis</name>
    <name type="common">Starlet sea anemone</name>
    <dbReference type="NCBI Taxonomy" id="45351"/>
    <lineage>
        <taxon>Eukaryota</taxon>
        <taxon>Metazoa</taxon>
        <taxon>Cnidaria</taxon>
        <taxon>Anthozoa</taxon>
        <taxon>Hexacorallia</taxon>
        <taxon>Actiniaria</taxon>
        <taxon>Edwardsiidae</taxon>
        <taxon>Nematostella</taxon>
    </lineage>
</organism>
<feature type="region of interest" description="Disordered" evidence="1">
    <location>
        <begin position="941"/>
        <end position="1066"/>
    </location>
</feature>
<evidence type="ECO:0000313" key="3">
    <source>
        <dbReference type="Proteomes" id="UP000001593"/>
    </source>
</evidence>
<sequence>MSATAKVCIICNEGATSKRSLTSNPDMIEHLYQCCRERLALGQTDIKEVTDRLASSGGSEHKAACYHSECRKPIVNKNKIERLRSSKRLLPVDSHECHPRGPGRPSSPGNPPRPNRVVTICTKHSDKRQLSLDMAGINETYITILKRYMVEINDSKNYRKYLKQLLQKRLPNVKLVPSVRKNEAEKIVLSGTVSKSIELHSAYHDDGEKIAHLKNVASMLRKEIMQHRNWSFNGSFEDSENPHLLQFFMSNLLFGRCVMNVSGKRNEEIDKVIDVTCQVLVQNARSDRQVKHQPKEDSEFMQTVDTSLSIGLPLAIHSRVRDKNLVTNLSDVYIGSNYRSILDIERRVEQGVLTRMRETGGFCWPAFVKRGVNVWFAVDNKDLLEDTPTGQNTFHGTVIVLNQRAEDGDPVHQPLVIPTKIPSKANGFEVSYQQQPIIKPKPIRFASNTLGKREQLVSSDYTRTWALANYVAIDNTGKSLHKSAQVLDLEMQSSKEEEGEGGIAEEERAKDKDKEEGKTSPTDYATLYTALMMTQGISAVVVGPERRTIITLDLDLYSRALQIQQSVGNSNWVLRAGVLHIVFAALHALGKTIDGSGLDTCAIESGTHTSAALRGIFSGKAYKRGLEYHITTSLAILMMKYEASVSGNNTEDLSQKCALFRKAIHERNPDMVDIYDNIQPWQACCCPKNKAWCGSKPSDVEQRSLRKANKLGKVFLELDDKGKKGWPRSICIYCRPQVDLELGNKRMSFPKASTLPKRHEHYQLLGNVAVRSRSNALKLRSSIEVHCEGNPYDVKTPLKSLVSSALVPEIAKEDILLFAEKGQRRYAQFVEERLLPESKLSVWDPMKKLKLKTFASCMEKTKVRVGVKVVKLRKERELLGRFLIIQGSRTELVPKLEETIGEYEMSVVPRSFCAVDGSLYIPTDKASLIHSIENARTVPLTPAATSPVSPAAAPSTTPGAAPSTTPGAESSSTPGAASSSTPGAALSRTPGAAPSSTPGAASSTTPGAAPSSTPGAAMSSIPGATSSSTPGAASSSTPGAAPSSTPGAASSITRRADPSVSPEASSSGAFSKRRLLLIDAMAVIQGMKKSPTMLRIADLRRAFILRVERMLDGYQEARVVFDRYIEQSLKNKTRQKRATTSFEFEVYPVMRLTMSLKELLSSSKTKSKLTVLFAQGLLDHFATNEETKLVVMILTGAVDRGIASKTLIAIASVATIYVDACSRIYAQAAVITFVYI</sequence>
<dbReference type="Proteomes" id="UP000001593">
    <property type="component" value="Unassembled WGS sequence"/>
</dbReference>
<dbReference type="OMA" id="GEYEMSV"/>
<dbReference type="AlphaFoldDB" id="A7S960"/>
<dbReference type="EMBL" id="DS469601">
    <property type="protein sequence ID" value="EDO39798.1"/>
    <property type="molecule type" value="Genomic_DNA"/>
</dbReference>
<dbReference type="HOGENOM" id="CLU_267199_0_0_1"/>
<dbReference type="PANTHER" id="PTHR46704">
    <property type="entry name" value="CXC DOMAIN-CONTAINING PROTEIN-RELATED"/>
    <property type="match status" value="1"/>
</dbReference>
<protein>
    <submittedName>
        <fullName evidence="2">Uncharacterized protein</fullName>
    </submittedName>
</protein>
<dbReference type="InParanoid" id="A7S960"/>
<feature type="compositionally biased region" description="Low complexity" evidence="1">
    <location>
        <begin position="941"/>
        <end position="1051"/>
    </location>
</feature>
<feature type="compositionally biased region" description="Basic and acidic residues" evidence="1">
    <location>
        <begin position="505"/>
        <end position="518"/>
    </location>
</feature>
<dbReference type="PANTHER" id="PTHR46704:SF1">
    <property type="entry name" value="TELOMERE LENGTH REGULATION PROTEIN TEL2 HOMOLOG"/>
    <property type="match status" value="1"/>
</dbReference>
<name>A7S960_NEMVE</name>
<gene>
    <name evidence="2" type="ORF">NEMVEDRAFT_v1g208702</name>
</gene>
<reference evidence="2 3" key="1">
    <citation type="journal article" date="2007" name="Science">
        <title>Sea anemone genome reveals ancestral eumetazoan gene repertoire and genomic organization.</title>
        <authorList>
            <person name="Putnam N.H."/>
            <person name="Srivastava M."/>
            <person name="Hellsten U."/>
            <person name="Dirks B."/>
            <person name="Chapman J."/>
            <person name="Salamov A."/>
            <person name="Terry A."/>
            <person name="Shapiro H."/>
            <person name="Lindquist E."/>
            <person name="Kapitonov V.V."/>
            <person name="Jurka J."/>
            <person name="Genikhovich G."/>
            <person name="Grigoriev I.V."/>
            <person name="Lucas S.M."/>
            <person name="Steele R.E."/>
            <person name="Finnerty J.R."/>
            <person name="Technau U."/>
            <person name="Martindale M.Q."/>
            <person name="Rokhsar D.S."/>
        </authorList>
    </citation>
    <scope>NUCLEOTIDE SEQUENCE [LARGE SCALE GENOMIC DNA]</scope>
    <source>
        <strain evidence="3">CH2 X CH6</strain>
    </source>
</reference>
<feature type="region of interest" description="Disordered" evidence="1">
    <location>
        <begin position="91"/>
        <end position="116"/>
    </location>
</feature>